<feature type="transmembrane region" description="Helical" evidence="6">
    <location>
        <begin position="157"/>
        <end position="177"/>
    </location>
</feature>
<proteinExistence type="inferred from homology"/>
<keyword evidence="3 6" id="KW-0812">Transmembrane</keyword>
<gene>
    <name evidence="7" type="ORF">HNP76_000054</name>
</gene>
<keyword evidence="5 6" id="KW-0472">Membrane</keyword>
<dbReference type="AlphaFoldDB" id="A0A7W8G6M5"/>
<dbReference type="PANTHER" id="PTHR12608">
    <property type="entry name" value="TRANSMEMBRANE PROTEIN HTP-1 RELATED"/>
    <property type="match status" value="1"/>
</dbReference>
<feature type="transmembrane region" description="Helical" evidence="6">
    <location>
        <begin position="183"/>
        <end position="203"/>
    </location>
</feature>
<accession>A0A7W8G6M5</accession>
<organism evidence="7 8">
    <name type="scientific">Treponema ruminis</name>
    <dbReference type="NCBI Taxonomy" id="744515"/>
    <lineage>
        <taxon>Bacteria</taxon>
        <taxon>Pseudomonadati</taxon>
        <taxon>Spirochaetota</taxon>
        <taxon>Spirochaetia</taxon>
        <taxon>Spirochaetales</taxon>
        <taxon>Treponemataceae</taxon>
        <taxon>Treponema</taxon>
    </lineage>
</organism>
<comment type="similarity">
    <text evidence="2 6">Belongs to the GDT1 family.</text>
</comment>
<dbReference type="GO" id="GO:0046873">
    <property type="term" value="F:metal ion transmembrane transporter activity"/>
    <property type="evidence" value="ECO:0007669"/>
    <property type="project" value="InterPro"/>
</dbReference>
<feature type="transmembrane region" description="Helical" evidence="6">
    <location>
        <begin position="121"/>
        <end position="145"/>
    </location>
</feature>
<reference evidence="7 8" key="1">
    <citation type="submission" date="2020-08" db="EMBL/GenBank/DDBJ databases">
        <title>Genomic Encyclopedia of Type Strains, Phase IV (KMG-IV): sequencing the most valuable type-strain genomes for metagenomic binning, comparative biology and taxonomic classification.</title>
        <authorList>
            <person name="Goeker M."/>
        </authorList>
    </citation>
    <scope>NUCLEOTIDE SEQUENCE [LARGE SCALE GENOMIC DNA]</scope>
    <source>
        <strain evidence="7 8">DSM 103462</strain>
    </source>
</reference>
<dbReference type="PANTHER" id="PTHR12608:SF1">
    <property type="entry name" value="TRANSMEMBRANE PROTEIN 165"/>
    <property type="match status" value="1"/>
</dbReference>
<evidence type="ECO:0000313" key="7">
    <source>
        <dbReference type="EMBL" id="MBB5224714.1"/>
    </source>
</evidence>
<evidence type="ECO:0000256" key="2">
    <source>
        <dbReference type="ARBA" id="ARBA00009190"/>
    </source>
</evidence>
<comment type="caution">
    <text evidence="7">The sequence shown here is derived from an EMBL/GenBank/DDBJ whole genome shotgun (WGS) entry which is preliminary data.</text>
</comment>
<evidence type="ECO:0000256" key="1">
    <source>
        <dbReference type="ARBA" id="ARBA00004141"/>
    </source>
</evidence>
<dbReference type="EMBL" id="JACHFQ010000001">
    <property type="protein sequence ID" value="MBB5224714.1"/>
    <property type="molecule type" value="Genomic_DNA"/>
</dbReference>
<dbReference type="Pfam" id="PF01169">
    <property type="entry name" value="GDT1"/>
    <property type="match status" value="2"/>
</dbReference>
<evidence type="ECO:0000313" key="8">
    <source>
        <dbReference type="Proteomes" id="UP000518887"/>
    </source>
</evidence>
<evidence type="ECO:0000256" key="4">
    <source>
        <dbReference type="ARBA" id="ARBA00022989"/>
    </source>
</evidence>
<dbReference type="Proteomes" id="UP000518887">
    <property type="component" value="Unassembled WGS sequence"/>
</dbReference>
<keyword evidence="8" id="KW-1185">Reference proteome</keyword>
<feature type="transmembrane region" description="Helical" evidence="6">
    <location>
        <begin position="83"/>
        <end position="101"/>
    </location>
</feature>
<keyword evidence="4 6" id="KW-1133">Transmembrane helix</keyword>
<evidence type="ECO:0000256" key="5">
    <source>
        <dbReference type="ARBA" id="ARBA00023136"/>
    </source>
</evidence>
<protein>
    <recommendedName>
        <fullName evidence="6">GDT1 family protein</fullName>
    </recommendedName>
</protein>
<name>A0A7W8G6M5_9SPIR</name>
<comment type="subcellular location">
    <subcellularLocation>
        <location evidence="1 6">Membrane</location>
        <topology evidence="1 6">Multi-pass membrane protein</topology>
    </subcellularLocation>
</comment>
<evidence type="ECO:0000256" key="6">
    <source>
        <dbReference type="RuleBase" id="RU365102"/>
    </source>
</evidence>
<feature type="transmembrane region" description="Helical" evidence="6">
    <location>
        <begin position="21"/>
        <end position="43"/>
    </location>
</feature>
<evidence type="ECO:0000256" key="3">
    <source>
        <dbReference type="ARBA" id="ARBA00022692"/>
    </source>
</evidence>
<dbReference type="GO" id="GO:0016020">
    <property type="term" value="C:membrane"/>
    <property type="evidence" value="ECO:0007669"/>
    <property type="project" value="UniProtKB-SubCell"/>
</dbReference>
<sequence>MGDKTQLLLIALTSKYKVRDILIGTTASILVLNALAVLAGGLLNEFLSTHIWIVKLIACLAFFYFSLTSLLKDNEEEEASGCRIKFAPLAVFCIFFIAEFGDKTQLTAITFGATNGLNLNAIGIWLASSVALLVADIIGLCVGYFLHGKTPDKFFNILAFIVFAVFGFVNLYVVLTSLKLNSLMIPIIAGVGVVFTAICAIILKRNSRAGL</sequence>
<feature type="transmembrane region" description="Helical" evidence="6">
    <location>
        <begin position="49"/>
        <end position="71"/>
    </location>
</feature>
<dbReference type="InterPro" id="IPR001727">
    <property type="entry name" value="GDT1-like"/>
</dbReference>